<proteinExistence type="predicted"/>
<accession>A0ACC3BMM6</accession>
<organism evidence="1 2">
    <name type="scientific">Pyropia yezoensis</name>
    <name type="common">Susabi-nori</name>
    <name type="synonym">Porphyra yezoensis</name>
    <dbReference type="NCBI Taxonomy" id="2788"/>
    <lineage>
        <taxon>Eukaryota</taxon>
        <taxon>Rhodophyta</taxon>
        <taxon>Bangiophyceae</taxon>
        <taxon>Bangiales</taxon>
        <taxon>Bangiaceae</taxon>
        <taxon>Pyropia</taxon>
    </lineage>
</organism>
<name>A0ACC3BMM6_PYRYE</name>
<protein>
    <submittedName>
        <fullName evidence="1">Uncharacterized protein</fullName>
    </submittedName>
</protein>
<evidence type="ECO:0000313" key="1">
    <source>
        <dbReference type="EMBL" id="KAK1859215.1"/>
    </source>
</evidence>
<comment type="caution">
    <text evidence="1">The sequence shown here is derived from an EMBL/GenBank/DDBJ whole genome shotgun (WGS) entry which is preliminary data.</text>
</comment>
<sequence length="349" mass="36258">MWRLGAALDAAAPRTLAAAGVAATAVAVGVLAQGPPPATPYQALWVFQCGAGVAGVAFAPLAYRLRRADLPSAVTHVLVPAWVAVVGLPLAFYGLRELFTGHRRPGTSAWSAVWRVYAIMVLWALFAWTNENIIRPHLALATWPERLGLTGPPRGPRVAPPPRQPVVPAVGDRLGGGGGGRVGSPAATASSAAAAAAASAAALRAAVETAHRERAALLDRLASKMEELHKASEAADTSNKLLERARARLGAAAAEAMEGIVGGGGLDELVVLEGVVTCALRYRDSCREGVGEVEREIGRVEERCERLEAEVASLQEGGAPASRHSLSALLHGWLFLLVGPSSILGLPHT</sequence>
<keyword evidence="2" id="KW-1185">Reference proteome</keyword>
<dbReference type="EMBL" id="CM020618">
    <property type="protein sequence ID" value="KAK1859215.1"/>
    <property type="molecule type" value="Genomic_DNA"/>
</dbReference>
<reference evidence="1" key="1">
    <citation type="submission" date="2019-11" db="EMBL/GenBank/DDBJ databases">
        <title>Nori genome reveals adaptations in red seaweeds to the harsh intertidal environment.</title>
        <authorList>
            <person name="Wang D."/>
            <person name="Mao Y."/>
        </authorList>
    </citation>
    <scope>NUCLEOTIDE SEQUENCE</scope>
    <source>
        <tissue evidence="1">Gametophyte</tissue>
    </source>
</reference>
<evidence type="ECO:0000313" key="2">
    <source>
        <dbReference type="Proteomes" id="UP000798662"/>
    </source>
</evidence>
<gene>
    <name evidence="1" type="ORF">I4F81_001812</name>
</gene>
<dbReference type="Proteomes" id="UP000798662">
    <property type="component" value="Chromosome 1"/>
</dbReference>